<dbReference type="EMBL" id="BMAW01127075">
    <property type="protein sequence ID" value="GFU19612.1"/>
    <property type="molecule type" value="Genomic_DNA"/>
</dbReference>
<evidence type="ECO:0000313" key="2">
    <source>
        <dbReference type="EMBL" id="GFU19612.1"/>
    </source>
</evidence>
<dbReference type="Proteomes" id="UP000887013">
    <property type="component" value="Unassembled WGS sequence"/>
</dbReference>
<evidence type="ECO:0000256" key="1">
    <source>
        <dbReference type="SAM" id="MobiDB-lite"/>
    </source>
</evidence>
<sequence>MLRNEALTQVGKMKVLSGEIFSLSPCPIKKGKTHDSNSKPNPYIKKFPHLLLSEQKIKFLNREGFQYSTKTSKQLRPDSSFYLNTSNNFSALNDLPDQPMTDTQPPSNL</sequence>
<accession>A0A8X6QDI0</accession>
<evidence type="ECO:0000313" key="3">
    <source>
        <dbReference type="Proteomes" id="UP000887013"/>
    </source>
</evidence>
<feature type="compositionally biased region" description="Polar residues" evidence="1">
    <location>
        <begin position="100"/>
        <end position="109"/>
    </location>
</feature>
<keyword evidence="3" id="KW-1185">Reference proteome</keyword>
<name>A0A8X6QDI0_NEPPI</name>
<organism evidence="2 3">
    <name type="scientific">Nephila pilipes</name>
    <name type="common">Giant wood spider</name>
    <name type="synonym">Nephila maculata</name>
    <dbReference type="NCBI Taxonomy" id="299642"/>
    <lineage>
        <taxon>Eukaryota</taxon>
        <taxon>Metazoa</taxon>
        <taxon>Ecdysozoa</taxon>
        <taxon>Arthropoda</taxon>
        <taxon>Chelicerata</taxon>
        <taxon>Arachnida</taxon>
        <taxon>Araneae</taxon>
        <taxon>Araneomorphae</taxon>
        <taxon>Entelegynae</taxon>
        <taxon>Araneoidea</taxon>
        <taxon>Nephilidae</taxon>
        <taxon>Nephila</taxon>
    </lineage>
</organism>
<feature type="region of interest" description="Disordered" evidence="1">
    <location>
        <begin position="89"/>
        <end position="109"/>
    </location>
</feature>
<proteinExistence type="predicted"/>
<gene>
    <name evidence="2" type="ORF">NPIL_587881</name>
</gene>
<dbReference type="AlphaFoldDB" id="A0A8X6QDI0"/>
<protein>
    <submittedName>
        <fullName evidence="2">Uncharacterized protein</fullName>
    </submittedName>
</protein>
<reference evidence="2" key="1">
    <citation type="submission" date="2020-08" db="EMBL/GenBank/DDBJ databases">
        <title>Multicomponent nature underlies the extraordinary mechanical properties of spider dragline silk.</title>
        <authorList>
            <person name="Kono N."/>
            <person name="Nakamura H."/>
            <person name="Mori M."/>
            <person name="Yoshida Y."/>
            <person name="Ohtoshi R."/>
            <person name="Malay A.D."/>
            <person name="Moran D.A.P."/>
            <person name="Tomita M."/>
            <person name="Numata K."/>
            <person name="Arakawa K."/>
        </authorList>
    </citation>
    <scope>NUCLEOTIDE SEQUENCE</scope>
</reference>
<comment type="caution">
    <text evidence="2">The sequence shown here is derived from an EMBL/GenBank/DDBJ whole genome shotgun (WGS) entry which is preliminary data.</text>
</comment>